<comment type="caution">
    <text evidence="1">The sequence shown here is derived from an EMBL/GenBank/DDBJ whole genome shotgun (WGS) entry which is preliminary data.</text>
</comment>
<evidence type="ECO:0000313" key="1">
    <source>
        <dbReference type="EMBL" id="GFA20123.1"/>
    </source>
</evidence>
<dbReference type="AlphaFoldDB" id="A0A699J9G0"/>
<evidence type="ECO:0008006" key="2">
    <source>
        <dbReference type="Google" id="ProtNLM"/>
    </source>
</evidence>
<reference evidence="1" key="1">
    <citation type="journal article" date="2019" name="Sci. Rep.">
        <title>Draft genome of Tanacetum cinerariifolium, the natural source of mosquito coil.</title>
        <authorList>
            <person name="Yamashiro T."/>
            <person name="Shiraishi A."/>
            <person name="Satake H."/>
            <person name="Nakayama K."/>
        </authorList>
    </citation>
    <scope>NUCLEOTIDE SEQUENCE</scope>
</reference>
<sequence length="272" mass="31038">MAGLWFQNVQGRLNQGQGNNLQGRGITGYGGAQNRVGNANSGQAREIKCYNCNDKMLLMQAQENGVALDEEQLLFLADDCDAFDSDIDEALTSQTMFMVNLSSAYPVYDEASPSYDSNILSEVHDHDHYQDVVCEHHEEHEMHDNVQLNHVVDQHADYTSDSNMIPYDQYVKDNVVSGVQSNVSSVLNDAYMMIYNDMYEPHAQSVSKTSQNIVVDNSLTAKLATYKEQVELYERRAKFELTKREQKIDKQLRIVITDRNFKEETLKKEFIL</sequence>
<protein>
    <recommendedName>
        <fullName evidence="2">Retrovirus-related Pol polyprotein from transposon TNT 1-94</fullName>
    </recommendedName>
</protein>
<name>A0A699J9G0_TANCI</name>
<dbReference type="EMBL" id="BKCJ010384725">
    <property type="protein sequence ID" value="GFA20123.1"/>
    <property type="molecule type" value="Genomic_DNA"/>
</dbReference>
<proteinExistence type="predicted"/>
<accession>A0A699J9G0</accession>
<organism evidence="1">
    <name type="scientific">Tanacetum cinerariifolium</name>
    <name type="common">Dalmatian daisy</name>
    <name type="synonym">Chrysanthemum cinerariifolium</name>
    <dbReference type="NCBI Taxonomy" id="118510"/>
    <lineage>
        <taxon>Eukaryota</taxon>
        <taxon>Viridiplantae</taxon>
        <taxon>Streptophyta</taxon>
        <taxon>Embryophyta</taxon>
        <taxon>Tracheophyta</taxon>
        <taxon>Spermatophyta</taxon>
        <taxon>Magnoliopsida</taxon>
        <taxon>eudicotyledons</taxon>
        <taxon>Gunneridae</taxon>
        <taxon>Pentapetalae</taxon>
        <taxon>asterids</taxon>
        <taxon>campanulids</taxon>
        <taxon>Asterales</taxon>
        <taxon>Asteraceae</taxon>
        <taxon>Asteroideae</taxon>
        <taxon>Anthemideae</taxon>
        <taxon>Anthemidinae</taxon>
        <taxon>Tanacetum</taxon>
    </lineage>
</organism>
<gene>
    <name evidence="1" type="ORF">Tci_592095</name>
</gene>